<accession>A0ABV0XRW8</accession>
<reference evidence="2 3" key="1">
    <citation type="submission" date="2021-06" db="EMBL/GenBank/DDBJ databases">
        <authorList>
            <person name="Palmer J.M."/>
        </authorList>
    </citation>
    <scope>NUCLEOTIDE SEQUENCE [LARGE SCALE GENOMIC DNA]</scope>
    <source>
        <strain evidence="2 3">AS_MEX2019</strain>
        <tissue evidence="2">Muscle</tissue>
    </source>
</reference>
<feature type="compositionally biased region" description="Low complexity" evidence="1">
    <location>
        <begin position="253"/>
        <end position="266"/>
    </location>
</feature>
<keyword evidence="3" id="KW-1185">Reference proteome</keyword>
<sequence length="316" mass="36235">MGGPSGSCRSKSCHHMTYNPPSDLSNTIHTEPLYRKTIRSSQPVEAPGILAAQNYGGRHGHTTRYMIVSEHRPRKKMRCSATQIPRHYLMEGPTEILELYPCNIKQSTPRTIHHQPHLHRSHTSQQLIKEEEEENAKGRKRTALGKTHRPRSLSDHHQQAHFYIGKRLESFRESHTARYEMQEVNEENDGKEQIDWGDFNLYSPTKAGIRETDPLQMQRHHVHSPGKQCQSPTRTRHMGSHLKPKFETPLTESDSTSLASSSDQQNSSTYQYIQVIHSKGHHLGSDVRQENLSKKETKTNFDLNYTGTNDFVCSNV</sequence>
<feature type="compositionally biased region" description="Basic residues" evidence="1">
    <location>
        <begin position="234"/>
        <end position="243"/>
    </location>
</feature>
<gene>
    <name evidence="2" type="ORF">AMECASPLE_019470</name>
</gene>
<feature type="compositionally biased region" description="Basic residues" evidence="1">
    <location>
        <begin position="138"/>
        <end position="151"/>
    </location>
</feature>
<dbReference type="Proteomes" id="UP001469553">
    <property type="component" value="Unassembled WGS sequence"/>
</dbReference>
<feature type="region of interest" description="Disordered" evidence="1">
    <location>
        <begin position="110"/>
        <end position="158"/>
    </location>
</feature>
<dbReference type="EMBL" id="JAHRIP010010976">
    <property type="protein sequence ID" value="MEQ2284229.1"/>
    <property type="molecule type" value="Genomic_DNA"/>
</dbReference>
<organism evidence="2 3">
    <name type="scientific">Ameca splendens</name>
    <dbReference type="NCBI Taxonomy" id="208324"/>
    <lineage>
        <taxon>Eukaryota</taxon>
        <taxon>Metazoa</taxon>
        <taxon>Chordata</taxon>
        <taxon>Craniata</taxon>
        <taxon>Vertebrata</taxon>
        <taxon>Euteleostomi</taxon>
        <taxon>Actinopterygii</taxon>
        <taxon>Neopterygii</taxon>
        <taxon>Teleostei</taxon>
        <taxon>Neoteleostei</taxon>
        <taxon>Acanthomorphata</taxon>
        <taxon>Ovalentaria</taxon>
        <taxon>Atherinomorphae</taxon>
        <taxon>Cyprinodontiformes</taxon>
        <taxon>Goodeidae</taxon>
        <taxon>Ameca</taxon>
    </lineage>
</organism>
<proteinExistence type="predicted"/>
<feature type="compositionally biased region" description="Polar residues" evidence="1">
    <location>
        <begin position="19"/>
        <end position="28"/>
    </location>
</feature>
<comment type="caution">
    <text evidence="2">The sequence shown here is derived from an EMBL/GenBank/DDBJ whole genome shotgun (WGS) entry which is preliminary data.</text>
</comment>
<protein>
    <submittedName>
        <fullName evidence="2">Uncharacterized protein</fullName>
    </submittedName>
</protein>
<evidence type="ECO:0000256" key="1">
    <source>
        <dbReference type="SAM" id="MobiDB-lite"/>
    </source>
</evidence>
<feature type="compositionally biased region" description="Basic residues" evidence="1">
    <location>
        <begin position="111"/>
        <end position="122"/>
    </location>
</feature>
<evidence type="ECO:0000313" key="2">
    <source>
        <dbReference type="EMBL" id="MEQ2284229.1"/>
    </source>
</evidence>
<evidence type="ECO:0000313" key="3">
    <source>
        <dbReference type="Proteomes" id="UP001469553"/>
    </source>
</evidence>
<feature type="region of interest" description="Disordered" evidence="1">
    <location>
        <begin position="1"/>
        <end position="28"/>
    </location>
</feature>
<name>A0ABV0XRW8_9TELE</name>
<feature type="region of interest" description="Disordered" evidence="1">
    <location>
        <begin position="218"/>
        <end position="266"/>
    </location>
</feature>